<dbReference type="InterPro" id="IPR052894">
    <property type="entry name" value="AsmA-related"/>
</dbReference>
<reference evidence="1" key="1">
    <citation type="journal article" date="2006" name="Nature">
        <title>Deciphering the evolution and metabolism of an anammox bacterium from a community genome.</title>
        <authorList>
            <person name="Strous M."/>
            <person name="Pelletier E."/>
            <person name="Mangenot S."/>
            <person name="Rattei T."/>
            <person name="Lehner A."/>
            <person name="Taylor M.W."/>
            <person name="Horn M."/>
            <person name="Daims H."/>
            <person name="Bartol-Mavel D."/>
            <person name="Wincker P."/>
            <person name="Barbe V."/>
            <person name="Fonknechten N."/>
            <person name="Vallenet D."/>
            <person name="Segurens B."/>
            <person name="Schenowitz-Truong C."/>
            <person name="Medigue C."/>
            <person name="Collingro A."/>
            <person name="Snel B."/>
            <person name="Dutilh B.E."/>
            <person name="OpDenCamp H.J.M."/>
            <person name="vanDerDrift C."/>
            <person name="Cirpus I."/>
            <person name="vanDePas-Schoonen K.T."/>
            <person name="Harhangi H.R."/>
            <person name="vanNiftrik L."/>
            <person name="Schmid M."/>
            <person name="Keltjens J."/>
            <person name="vanDeVossenberg J."/>
            <person name="Kartal B."/>
            <person name="Meier H."/>
            <person name="Frishman D."/>
            <person name="Huynen M.A."/>
            <person name="Mewes H."/>
            <person name="Weissenbach J."/>
            <person name="Jetten M.S.M."/>
            <person name="Wagner M."/>
            <person name="LePaslier D."/>
        </authorList>
    </citation>
    <scope>NUCLEOTIDE SEQUENCE</scope>
</reference>
<keyword evidence="4" id="KW-1185">Reference proteome</keyword>
<dbReference type="GO" id="GO:0005886">
    <property type="term" value="C:plasma membrane"/>
    <property type="evidence" value="ECO:0007669"/>
    <property type="project" value="TreeGrafter"/>
</dbReference>
<dbReference type="KEGG" id="kst:KSMBR1_0957"/>
<dbReference type="EMBL" id="CP049055">
    <property type="protein sequence ID" value="QII10948.1"/>
    <property type="molecule type" value="Genomic_DNA"/>
</dbReference>
<dbReference type="Proteomes" id="UP000221734">
    <property type="component" value="Chromosome Kuenenia_stuttgartiensis_MBR1"/>
</dbReference>
<gene>
    <name evidence="2" type="ORF">KsCSTR_15690</name>
    <name evidence="3" type="ORF">KSMBR1_0957</name>
    <name evidence="1" type="ORF">kuste3168</name>
</gene>
<evidence type="ECO:0000313" key="3">
    <source>
        <dbReference type="EMBL" id="SOH03468.1"/>
    </source>
</evidence>
<evidence type="ECO:0000313" key="5">
    <source>
        <dbReference type="Proteomes" id="UP000501926"/>
    </source>
</evidence>
<protein>
    <recommendedName>
        <fullName evidence="6">AsmA-like C-terminal domain-containing protein</fullName>
    </recommendedName>
</protein>
<accession>Q1Q1N6</accession>
<reference evidence="4" key="4">
    <citation type="submission" date="2017-10" db="EMBL/GenBank/DDBJ databases">
        <authorList>
            <person name="Frank J."/>
        </authorList>
    </citation>
    <scope>NUCLEOTIDE SEQUENCE [LARGE SCALE GENOMIC DNA]</scope>
</reference>
<dbReference type="EMBL" id="CT573071">
    <property type="protein sequence ID" value="CAJ73926.1"/>
    <property type="molecule type" value="Genomic_DNA"/>
</dbReference>
<evidence type="ECO:0000313" key="4">
    <source>
        <dbReference type="Proteomes" id="UP000221734"/>
    </source>
</evidence>
<name>Q1Q1N6_KUEST</name>
<dbReference type="RefSeq" id="WP_099324302.1">
    <property type="nucleotide sequence ID" value="NZ_CP049055.1"/>
</dbReference>
<dbReference type="OrthoDB" id="223674at2"/>
<sequence length="776" mass="87460">MKKIVFIIFVCFSLIIAGAGIAGYIFISKLTSDEAIKGRILDAFQNLGDIHIERAHFNFAEGILLEDIFLSGKSGIMQNKFFKCQKVVIEYDLKRLLKKEFNVVKIIAINPELTVEKPAGIWELLDGIKEGFENANLPLFSDVLHNGIEARGLKVHIKENPELRNPEIKLSGINISFMPFAGSFENITARGTIADEHMGNYSFSMKMCPDIPALSITLDAHNMTLNEEFLCLFPFYGKHIWDEYQPEGKVNFSCIASFNNKNNQEKIDYDVTIHLNALNAIYKDLSLPASNVNGVLKMSNNTLYISNITAYIKNGDYTSQVDLKGTVNLSGKEKIIVANVPNLFINKHFLENIPRFGKEVWSKLQPTGFADITFQYSEGEDTNGNIFLVADCKDVAVNSPEMPFPLSYINGPIKFCNNIILLKNTSGFLKYDNQHIFMEINGIYNIETERKMLNVNIPNVVVTENFLNILSEKTAIKQKLWDILNPRGKANLTVVFQGFKEAERNDYTVEVNLKDFEIRNDTYKFALWGIDGRLDINKEQLYSKHINANCWGGNVDGSISIKTNTEPYKYEGELTFSRIVLEEFVKKFNLEGKQLSGILDGRVKYHGYGSDLKDFYAEGQINITNGYLSDIPIILNIFKFFNLRLPQKETFDTAKLNFSVKDNVVNIIEGIISSDTVDLVGKGDIGLNGTLGVTVVTGFEKGFFSQLPLIGNLFDFVVGGVRKQLTVVEIKGTISDPEIHPVPFKPFRKSIKNMFEVMPNTENSANNTTIKNRTSQ</sequence>
<reference evidence="1" key="2">
    <citation type="submission" date="2006-01" db="EMBL/GenBank/DDBJ databases">
        <authorList>
            <person name="Genoscope"/>
        </authorList>
    </citation>
    <scope>NUCLEOTIDE SEQUENCE</scope>
</reference>
<dbReference type="GO" id="GO:0090313">
    <property type="term" value="P:regulation of protein targeting to membrane"/>
    <property type="evidence" value="ECO:0007669"/>
    <property type="project" value="TreeGrafter"/>
</dbReference>
<evidence type="ECO:0008006" key="6">
    <source>
        <dbReference type="Google" id="ProtNLM"/>
    </source>
</evidence>
<reference evidence="3" key="3">
    <citation type="submission" date="2017-10" db="EMBL/GenBank/DDBJ databases">
        <authorList>
            <person name="Banno H."/>
            <person name="Chua N.-H."/>
        </authorList>
    </citation>
    <scope>NUCLEOTIDE SEQUENCE [LARGE SCALE GENOMIC DNA]</scope>
    <source>
        <strain evidence="3">Kuenenia_mbr1_ru-nijmegen</strain>
    </source>
</reference>
<dbReference type="EMBL" id="LT934425">
    <property type="protein sequence ID" value="SOH03468.1"/>
    <property type="molecule type" value="Genomic_DNA"/>
</dbReference>
<reference evidence="2 5" key="5">
    <citation type="submission" date="2020-02" db="EMBL/GenBank/DDBJ databases">
        <title>Newly sequenced genome of strain CSTR1 showed variability in Candidatus Kuenenia stuttgartiensis genomes.</title>
        <authorList>
            <person name="Ding C."/>
            <person name="Adrian L."/>
        </authorList>
    </citation>
    <scope>NUCLEOTIDE SEQUENCE [LARGE SCALE GENOMIC DNA]</scope>
    <source>
        <strain evidence="2 5">CSTR1</strain>
    </source>
</reference>
<evidence type="ECO:0000313" key="2">
    <source>
        <dbReference type="EMBL" id="QII10948.1"/>
    </source>
</evidence>
<evidence type="ECO:0000313" key="1">
    <source>
        <dbReference type="EMBL" id="CAJ73926.1"/>
    </source>
</evidence>
<proteinExistence type="predicted"/>
<dbReference type="PANTHER" id="PTHR30441">
    <property type="entry name" value="DUF748 DOMAIN-CONTAINING PROTEIN"/>
    <property type="match status" value="1"/>
</dbReference>
<dbReference type="AlphaFoldDB" id="Q1Q1N6"/>
<organism evidence="1">
    <name type="scientific">Kuenenia stuttgartiensis</name>
    <dbReference type="NCBI Taxonomy" id="174633"/>
    <lineage>
        <taxon>Bacteria</taxon>
        <taxon>Pseudomonadati</taxon>
        <taxon>Planctomycetota</taxon>
        <taxon>Candidatus Brocadiia</taxon>
        <taxon>Candidatus Brocadiales</taxon>
        <taxon>Candidatus Brocadiaceae</taxon>
        <taxon>Candidatus Kuenenia</taxon>
    </lineage>
</organism>
<dbReference type="Proteomes" id="UP000501926">
    <property type="component" value="Chromosome"/>
</dbReference>
<dbReference type="PANTHER" id="PTHR30441:SF8">
    <property type="entry name" value="DUF748 DOMAIN-CONTAINING PROTEIN"/>
    <property type="match status" value="1"/>
</dbReference>